<proteinExistence type="predicted"/>
<sequence>MNGHYGLHSWKKKRRKISRKRGGRGGEEEEKRRNDTVGRPAMTKNLDNPPFSCYISTTWFLSLSIFLFHTSQL</sequence>
<feature type="compositionally biased region" description="Basic and acidic residues" evidence="1">
    <location>
        <begin position="24"/>
        <end position="36"/>
    </location>
</feature>
<evidence type="ECO:0000313" key="2">
    <source>
        <dbReference type="EMBL" id="CAD1579898.1"/>
    </source>
</evidence>
<feature type="region of interest" description="Disordered" evidence="1">
    <location>
        <begin position="1"/>
        <end position="47"/>
    </location>
</feature>
<feature type="compositionally biased region" description="Basic residues" evidence="1">
    <location>
        <begin position="9"/>
        <end position="23"/>
    </location>
</feature>
<accession>A0A6V7LUW9</accession>
<evidence type="ECO:0000256" key="1">
    <source>
        <dbReference type="SAM" id="MobiDB-lite"/>
    </source>
</evidence>
<protein>
    <submittedName>
        <fullName evidence="2">Uncharacterized protein</fullName>
    </submittedName>
</protein>
<dbReference type="AlphaFoldDB" id="A0A6V7LUW9"/>
<name>A0A6V7LUW9_9HYME</name>
<gene>
    <name evidence="2" type="ORF">BBRV_LOCUS115959</name>
</gene>
<reference evidence="2" key="1">
    <citation type="submission" date="2020-07" db="EMBL/GenBank/DDBJ databases">
        <authorList>
            <person name="Ferguson B K."/>
        </authorList>
    </citation>
    <scope>NUCLEOTIDE SEQUENCE</scope>
    <source>
        <strain evidence="2">L06</strain>
    </source>
</reference>
<dbReference type="EMBL" id="CADCXW020000344">
    <property type="protein sequence ID" value="CAD1579898.1"/>
    <property type="molecule type" value="Genomic_DNA"/>
</dbReference>
<organism evidence="2">
    <name type="scientific">Bracon brevicornis</name>
    <dbReference type="NCBI Taxonomy" id="1563983"/>
    <lineage>
        <taxon>Eukaryota</taxon>
        <taxon>Metazoa</taxon>
        <taxon>Ecdysozoa</taxon>
        <taxon>Arthropoda</taxon>
        <taxon>Hexapoda</taxon>
        <taxon>Insecta</taxon>
        <taxon>Pterygota</taxon>
        <taxon>Neoptera</taxon>
        <taxon>Endopterygota</taxon>
        <taxon>Hymenoptera</taxon>
        <taxon>Apocrita</taxon>
        <taxon>Ichneumonoidea</taxon>
        <taxon>Braconidae</taxon>
        <taxon>Braconinae</taxon>
        <taxon>Bracon</taxon>
    </lineage>
</organism>